<protein>
    <submittedName>
        <fullName evidence="1">Uncharacterized protein</fullName>
    </submittedName>
</protein>
<comment type="caution">
    <text evidence="1">The sequence shown here is derived from an EMBL/GenBank/DDBJ whole genome shotgun (WGS) entry which is preliminary data.</text>
</comment>
<dbReference type="RefSeq" id="WP_235436489.1">
    <property type="nucleotide sequence ID" value="NZ_CP024101.1"/>
</dbReference>
<proteinExistence type="predicted"/>
<evidence type="ECO:0000313" key="1">
    <source>
        <dbReference type="EMBL" id="SCM02829.1"/>
    </source>
</evidence>
<organism evidence="1 2">
    <name type="scientific">Bacillus cytotoxicus</name>
    <dbReference type="NCBI Taxonomy" id="580165"/>
    <lineage>
        <taxon>Bacteria</taxon>
        <taxon>Bacillati</taxon>
        <taxon>Bacillota</taxon>
        <taxon>Bacilli</taxon>
        <taxon>Bacillales</taxon>
        <taxon>Bacillaceae</taxon>
        <taxon>Bacillus</taxon>
        <taxon>Bacillus cereus group</taxon>
    </lineage>
</organism>
<reference evidence="1 2" key="1">
    <citation type="submission" date="2016-08" db="EMBL/GenBank/DDBJ databases">
        <authorList>
            <person name="Loux V."/>
            <person name="Rue O."/>
        </authorList>
    </citation>
    <scope>NUCLEOTIDE SEQUENCE [LARGE SCALE GENOMIC DNA]</scope>
    <source>
        <strain evidence="1 2">AFSSA_08CEB44bac</strain>
    </source>
</reference>
<dbReference type="AlphaFoldDB" id="A0AAX2CLR9"/>
<gene>
    <name evidence="1" type="ORF">BCB44BAC_03742</name>
</gene>
<accession>A0AAX2CLR9</accession>
<evidence type="ECO:0000313" key="2">
    <source>
        <dbReference type="Proteomes" id="UP000242164"/>
    </source>
</evidence>
<sequence>MINRALIHHTELNDVFDGNSILEELSSEYQLSLREDMFEVLTGLEEGTLANIRSNKTV</sequence>
<dbReference type="EMBL" id="FMIK01000048">
    <property type="protein sequence ID" value="SCM02829.1"/>
    <property type="molecule type" value="Genomic_DNA"/>
</dbReference>
<dbReference type="Proteomes" id="UP000242164">
    <property type="component" value="Unassembled WGS sequence"/>
</dbReference>
<name>A0AAX2CLR9_9BACI</name>